<dbReference type="GO" id="GO:0004523">
    <property type="term" value="F:RNA-DNA hybrid ribonuclease activity"/>
    <property type="evidence" value="ECO:0007669"/>
    <property type="project" value="InterPro"/>
</dbReference>
<dbReference type="Pfam" id="PF13456">
    <property type="entry name" value="RVT_3"/>
    <property type="match status" value="1"/>
</dbReference>
<organism evidence="1 2">
    <name type="scientific">Juglans regia</name>
    <name type="common">English walnut</name>
    <dbReference type="NCBI Taxonomy" id="51240"/>
    <lineage>
        <taxon>Eukaryota</taxon>
        <taxon>Viridiplantae</taxon>
        <taxon>Streptophyta</taxon>
        <taxon>Embryophyta</taxon>
        <taxon>Tracheophyta</taxon>
        <taxon>Spermatophyta</taxon>
        <taxon>Magnoliopsida</taxon>
        <taxon>eudicotyledons</taxon>
        <taxon>Gunneridae</taxon>
        <taxon>Pentapetalae</taxon>
        <taxon>rosids</taxon>
        <taxon>fabids</taxon>
        <taxon>Fagales</taxon>
        <taxon>Juglandaceae</taxon>
        <taxon>Juglans</taxon>
    </lineage>
</organism>
<dbReference type="Gramene" id="Jr13_21530_p1">
    <property type="protein sequence ID" value="cds.Jr13_21530_p1"/>
    <property type="gene ID" value="Jr13_21530"/>
</dbReference>
<dbReference type="SUPFAM" id="SSF53098">
    <property type="entry name" value="Ribonuclease H-like"/>
    <property type="match status" value="1"/>
</dbReference>
<dbReference type="PANTHER" id="PTHR47723">
    <property type="entry name" value="OS05G0353850 PROTEIN"/>
    <property type="match status" value="1"/>
</dbReference>
<sequence length="141" mass="15867">MEHALLLYKEYDESQKSFVQAQDMIYKWHPPSTAILKLNTDGAVFANLDSSGFGVILRDYQGKVLLSASGRESVVQDPIEIELLAILRGLQLCIPMGIPELIVEFDYLLSIQAIQSMEDPMSMQGNLIYAIKDLMNYLPKV</sequence>
<dbReference type="KEGG" id="jre:108989723"/>
<dbReference type="InterPro" id="IPR044730">
    <property type="entry name" value="RNase_H-like_dom_plant"/>
</dbReference>
<gene>
    <name evidence="2" type="primary">LOC108989723</name>
</gene>
<evidence type="ECO:0000313" key="1">
    <source>
        <dbReference type="Proteomes" id="UP000235220"/>
    </source>
</evidence>
<dbReference type="GeneID" id="108989723"/>
<evidence type="ECO:0000313" key="2">
    <source>
        <dbReference type="RefSeq" id="XP_018818989.1"/>
    </source>
</evidence>
<dbReference type="RefSeq" id="XP_018818989.1">
    <property type="nucleotide sequence ID" value="XM_018963444.1"/>
</dbReference>
<protein>
    <submittedName>
        <fullName evidence="2">Uncharacterized protein LOC108989723</fullName>
    </submittedName>
</protein>
<dbReference type="InterPro" id="IPR002156">
    <property type="entry name" value="RNaseH_domain"/>
</dbReference>
<dbReference type="InterPro" id="IPR036397">
    <property type="entry name" value="RNaseH_sf"/>
</dbReference>
<dbReference type="InterPro" id="IPR053151">
    <property type="entry name" value="RNase_H-like"/>
</dbReference>
<proteinExistence type="predicted"/>
<dbReference type="Proteomes" id="UP000235220">
    <property type="component" value="Chromosome 13"/>
</dbReference>
<dbReference type="InterPro" id="IPR012337">
    <property type="entry name" value="RNaseH-like_sf"/>
</dbReference>
<accession>A0A2I4EHW7</accession>
<dbReference type="OrthoDB" id="1002691at2759"/>
<reference evidence="2" key="1">
    <citation type="submission" date="2025-08" db="UniProtKB">
        <authorList>
            <consortium name="RefSeq"/>
        </authorList>
    </citation>
    <scope>IDENTIFICATION</scope>
    <source>
        <tissue evidence="2">Leaves</tissue>
    </source>
</reference>
<dbReference type="AlphaFoldDB" id="A0A2I4EHW7"/>
<keyword evidence="1" id="KW-1185">Reference proteome</keyword>
<name>A0A2I4EHW7_JUGRE</name>
<dbReference type="PANTHER" id="PTHR47723:SF19">
    <property type="entry name" value="POLYNUCLEOTIDYL TRANSFERASE, RIBONUCLEASE H-LIKE SUPERFAMILY PROTEIN"/>
    <property type="match status" value="1"/>
</dbReference>
<dbReference type="Gene3D" id="3.30.420.10">
    <property type="entry name" value="Ribonuclease H-like superfamily/Ribonuclease H"/>
    <property type="match status" value="1"/>
</dbReference>
<dbReference type="CDD" id="cd06222">
    <property type="entry name" value="RNase_H_like"/>
    <property type="match status" value="1"/>
</dbReference>
<dbReference type="GO" id="GO:0003676">
    <property type="term" value="F:nucleic acid binding"/>
    <property type="evidence" value="ECO:0007669"/>
    <property type="project" value="InterPro"/>
</dbReference>